<dbReference type="InterPro" id="IPR000182">
    <property type="entry name" value="GNAT_dom"/>
</dbReference>
<dbReference type="Proteomes" id="UP000256748">
    <property type="component" value="Unassembled WGS sequence"/>
</dbReference>
<keyword evidence="2" id="KW-0808">Transferase</keyword>
<name>A0A3E1BKU4_RHILT</name>
<accession>A0A3E1BKU4</accession>
<comment type="caution">
    <text evidence="2">The sequence shown here is derived from an EMBL/GenBank/DDBJ whole genome shotgun (WGS) entry which is preliminary data.</text>
</comment>
<proteinExistence type="predicted"/>
<sequence length="169" mass="18503">MFESGAIIIRTERLVLRMPGIDDFAAYARLMASPRSVGMGGPFDERMAWGMFCHDIALWQLFGHGALMIDLAETGECVGQVGINHGPLFPEKELGWFVYESRQGRGYATEAALALRDWAFATLGLPSLVSYIAPGNTASIAVAERLGARLDLTAPRPDPADLVYRHFDS</sequence>
<evidence type="ECO:0000259" key="1">
    <source>
        <dbReference type="PROSITE" id="PS51186"/>
    </source>
</evidence>
<reference evidence="2 3" key="1">
    <citation type="submission" date="2017-03" db="EMBL/GenBank/DDBJ databases">
        <title>Genome analysis of Rhizobial strains effectives or ineffectives for nitrogen fixation isolated from bean seeds.</title>
        <authorList>
            <person name="Peralta H."/>
            <person name="Aguilar-Vera A."/>
            <person name="Mora Y."/>
            <person name="Vargas-Lagunas C."/>
            <person name="Girard L."/>
            <person name="Mora J."/>
        </authorList>
    </citation>
    <scope>NUCLEOTIDE SEQUENCE [LARGE SCALE GENOMIC DNA]</scope>
    <source>
        <strain evidence="2 3">CCGM5</strain>
    </source>
</reference>
<dbReference type="InterPro" id="IPR016181">
    <property type="entry name" value="Acyl_CoA_acyltransferase"/>
</dbReference>
<dbReference type="GO" id="GO:0016747">
    <property type="term" value="F:acyltransferase activity, transferring groups other than amino-acyl groups"/>
    <property type="evidence" value="ECO:0007669"/>
    <property type="project" value="InterPro"/>
</dbReference>
<gene>
    <name evidence="2" type="ORF">B5K10_13110</name>
</gene>
<dbReference type="PANTHER" id="PTHR43792:SF1">
    <property type="entry name" value="N-ACETYLTRANSFERASE DOMAIN-CONTAINING PROTEIN"/>
    <property type="match status" value="1"/>
</dbReference>
<dbReference type="SUPFAM" id="SSF55729">
    <property type="entry name" value="Acyl-CoA N-acyltransferases (Nat)"/>
    <property type="match status" value="1"/>
</dbReference>
<dbReference type="RefSeq" id="WP_116273616.1">
    <property type="nucleotide sequence ID" value="NZ_KZ859521.1"/>
</dbReference>
<evidence type="ECO:0000313" key="2">
    <source>
        <dbReference type="EMBL" id="RFB93772.1"/>
    </source>
</evidence>
<protein>
    <submittedName>
        <fullName evidence="2">GNAT family N-acetyltransferase</fullName>
    </submittedName>
</protein>
<dbReference type="Pfam" id="PF13302">
    <property type="entry name" value="Acetyltransf_3"/>
    <property type="match status" value="1"/>
</dbReference>
<dbReference type="AlphaFoldDB" id="A0A3E1BKU4"/>
<dbReference type="Gene3D" id="3.40.630.30">
    <property type="match status" value="1"/>
</dbReference>
<dbReference type="PANTHER" id="PTHR43792">
    <property type="entry name" value="GNAT FAMILY, PUTATIVE (AFU_ORTHOLOGUE AFUA_3G00765)-RELATED-RELATED"/>
    <property type="match status" value="1"/>
</dbReference>
<feature type="domain" description="N-acetyltransferase" evidence="1">
    <location>
        <begin position="7"/>
        <end position="169"/>
    </location>
</feature>
<dbReference type="InterPro" id="IPR051531">
    <property type="entry name" value="N-acetyltransferase"/>
</dbReference>
<organism evidence="2 3">
    <name type="scientific">Rhizobium leguminosarum bv. trifolii</name>
    <dbReference type="NCBI Taxonomy" id="386"/>
    <lineage>
        <taxon>Bacteria</taxon>
        <taxon>Pseudomonadati</taxon>
        <taxon>Pseudomonadota</taxon>
        <taxon>Alphaproteobacteria</taxon>
        <taxon>Hyphomicrobiales</taxon>
        <taxon>Rhizobiaceae</taxon>
        <taxon>Rhizobium/Agrobacterium group</taxon>
        <taxon>Rhizobium</taxon>
    </lineage>
</organism>
<dbReference type="PROSITE" id="PS51186">
    <property type="entry name" value="GNAT"/>
    <property type="match status" value="1"/>
</dbReference>
<evidence type="ECO:0000313" key="3">
    <source>
        <dbReference type="Proteomes" id="UP000256748"/>
    </source>
</evidence>
<dbReference type="EMBL" id="NAOO01000014">
    <property type="protein sequence ID" value="RFB93772.1"/>
    <property type="molecule type" value="Genomic_DNA"/>
</dbReference>